<name>A0A450VLS0_9GAMM</name>
<accession>A0A450VLS0</accession>
<evidence type="ECO:0000313" key="1">
    <source>
        <dbReference type="EMBL" id="VFK05743.1"/>
    </source>
</evidence>
<protein>
    <submittedName>
        <fullName evidence="1">Uncharacterized protein</fullName>
    </submittedName>
</protein>
<gene>
    <name evidence="1" type="ORF">BECKH772A_GA0070896_105872</name>
</gene>
<reference evidence="1" key="1">
    <citation type="submission" date="2019-02" db="EMBL/GenBank/DDBJ databases">
        <authorList>
            <person name="Gruber-Vodicka R. H."/>
            <person name="Seah K. B. B."/>
        </authorList>
    </citation>
    <scope>NUCLEOTIDE SEQUENCE</scope>
    <source>
        <strain evidence="1">BECK_SA2B15</strain>
    </source>
</reference>
<proteinExistence type="predicted"/>
<sequence length="231" mass="27043">MMLFSARPRPSILLFTSWPLSTPVRPSLVNCAPWSVLKSTGLPCRFMETVDAESGVQCVANPKTRHLATVPINYRHQIAETLFQPDVRDIAPLHLIGSHHFLPRSRCRSDSKAPIHAYRRRFACSVRSNSMSVSRPAHILPRYRQRGTTLHRQQPLTLYSTRTFFQPVQFHFQLTYLTEQLFLVSTRVLPSGRPNEKYRYSMMLRIIPRNRSRMRKRLRYELRLSFLFTDS</sequence>
<organism evidence="1">
    <name type="scientific">Candidatus Kentrum eta</name>
    <dbReference type="NCBI Taxonomy" id="2126337"/>
    <lineage>
        <taxon>Bacteria</taxon>
        <taxon>Pseudomonadati</taxon>
        <taxon>Pseudomonadota</taxon>
        <taxon>Gammaproteobacteria</taxon>
        <taxon>Candidatus Kentrum</taxon>
    </lineage>
</organism>
<dbReference type="AlphaFoldDB" id="A0A450VLS0"/>
<dbReference type="EMBL" id="CAADFG010000587">
    <property type="protein sequence ID" value="VFK05743.1"/>
    <property type="molecule type" value="Genomic_DNA"/>
</dbReference>